<proteinExistence type="predicted"/>
<name>A0AAE1HLP7_9NEOP</name>
<dbReference type="EMBL" id="JAHWGI010001147">
    <property type="protein sequence ID" value="KAK3923634.1"/>
    <property type="molecule type" value="Genomic_DNA"/>
</dbReference>
<evidence type="ECO:0000313" key="2">
    <source>
        <dbReference type="Proteomes" id="UP001219518"/>
    </source>
</evidence>
<reference evidence="1" key="1">
    <citation type="submission" date="2021-07" db="EMBL/GenBank/DDBJ databases">
        <authorList>
            <person name="Catto M.A."/>
            <person name="Jacobson A."/>
            <person name="Kennedy G."/>
            <person name="Labadie P."/>
            <person name="Hunt B.G."/>
            <person name="Srinivasan R."/>
        </authorList>
    </citation>
    <scope>NUCLEOTIDE SEQUENCE</scope>
    <source>
        <strain evidence="1">PL_HMW_Pooled</strain>
        <tissue evidence="1">Head</tissue>
    </source>
</reference>
<organism evidence="1 2">
    <name type="scientific">Frankliniella fusca</name>
    <dbReference type="NCBI Taxonomy" id="407009"/>
    <lineage>
        <taxon>Eukaryota</taxon>
        <taxon>Metazoa</taxon>
        <taxon>Ecdysozoa</taxon>
        <taxon>Arthropoda</taxon>
        <taxon>Hexapoda</taxon>
        <taxon>Insecta</taxon>
        <taxon>Pterygota</taxon>
        <taxon>Neoptera</taxon>
        <taxon>Paraneoptera</taxon>
        <taxon>Thysanoptera</taxon>
        <taxon>Terebrantia</taxon>
        <taxon>Thripoidea</taxon>
        <taxon>Thripidae</taxon>
        <taxon>Frankliniella</taxon>
    </lineage>
</organism>
<dbReference type="AlphaFoldDB" id="A0AAE1HLP7"/>
<accession>A0AAE1HLP7</accession>
<dbReference type="Proteomes" id="UP001219518">
    <property type="component" value="Unassembled WGS sequence"/>
</dbReference>
<sequence length="121" mass="13249">MTAKILVQHYVGHISGEENLQRICVQCITAVHNNPVWSVADPSFTQYECLVPLRYLEWEPLFQCGCCLDPCFIVLQRGPSAGELGPLEGVEQVPPPQVAYPGGFGVPEQLNDAAIVAELDL</sequence>
<reference evidence="1" key="2">
    <citation type="journal article" date="2023" name="BMC Genomics">
        <title>Pest status, molecular evolution, and epigenetic factors derived from the genome assembly of Frankliniella fusca, a thysanopteran phytovirus vector.</title>
        <authorList>
            <person name="Catto M.A."/>
            <person name="Labadie P.E."/>
            <person name="Jacobson A.L."/>
            <person name="Kennedy G.G."/>
            <person name="Srinivasan R."/>
            <person name="Hunt B.G."/>
        </authorList>
    </citation>
    <scope>NUCLEOTIDE SEQUENCE</scope>
    <source>
        <strain evidence="1">PL_HMW_Pooled</strain>
    </source>
</reference>
<keyword evidence="2" id="KW-1185">Reference proteome</keyword>
<protein>
    <submittedName>
        <fullName evidence="1">Matrin-3</fullName>
    </submittedName>
</protein>
<evidence type="ECO:0000313" key="1">
    <source>
        <dbReference type="EMBL" id="KAK3923634.1"/>
    </source>
</evidence>
<comment type="caution">
    <text evidence="1">The sequence shown here is derived from an EMBL/GenBank/DDBJ whole genome shotgun (WGS) entry which is preliminary data.</text>
</comment>
<feature type="non-terminal residue" evidence="1">
    <location>
        <position position="1"/>
    </location>
</feature>
<gene>
    <name evidence="1" type="ORF">KUF71_002042</name>
</gene>